<comment type="caution">
    <text evidence="1">The sequence shown here is derived from an EMBL/GenBank/DDBJ whole genome shotgun (WGS) entry which is preliminary data.</text>
</comment>
<organism evidence="1 2">
    <name type="scientific">Aspergillus melleus</name>
    <dbReference type="NCBI Taxonomy" id="138277"/>
    <lineage>
        <taxon>Eukaryota</taxon>
        <taxon>Fungi</taxon>
        <taxon>Dikarya</taxon>
        <taxon>Ascomycota</taxon>
        <taxon>Pezizomycotina</taxon>
        <taxon>Eurotiomycetes</taxon>
        <taxon>Eurotiomycetidae</taxon>
        <taxon>Eurotiales</taxon>
        <taxon>Aspergillaceae</taxon>
        <taxon>Aspergillus</taxon>
        <taxon>Aspergillus subgen. Circumdati</taxon>
    </lineage>
</organism>
<evidence type="ECO:0000313" key="1">
    <source>
        <dbReference type="EMBL" id="KAK1142418.1"/>
    </source>
</evidence>
<proteinExistence type="predicted"/>
<evidence type="ECO:0000313" key="2">
    <source>
        <dbReference type="Proteomes" id="UP001177260"/>
    </source>
</evidence>
<accession>A0ACC3AX43</accession>
<keyword evidence="2" id="KW-1185">Reference proteome</keyword>
<dbReference type="EMBL" id="JAOPJF010000051">
    <property type="protein sequence ID" value="KAK1142418.1"/>
    <property type="molecule type" value="Genomic_DNA"/>
</dbReference>
<protein>
    <submittedName>
        <fullName evidence="1">Uncharacterized protein</fullName>
    </submittedName>
</protein>
<reference evidence="1 2" key="1">
    <citation type="journal article" date="2023" name="ACS Omega">
        <title>Identification of the Neoaspergillic Acid Biosynthesis Gene Cluster by Establishing an In Vitro CRISPR-Ribonucleoprotein Genetic System in Aspergillus melleus.</title>
        <authorList>
            <person name="Yuan B."/>
            <person name="Grau M.F."/>
            <person name="Murata R.M."/>
            <person name="Torok T."/>
            <person name="Venkateswaran K."/>
            <person name="Stajich J.E."/>
            <person name="Wang C.C.C."/>
        </authorList>
    </citation>
    <scope>NUCLEOTIDE SEQUENCE [LARGE SCALE GENOMIC DNA]</scope>
    <source>
        <strain evidence="1 2">IMV 1140</strain>
    </source>
</reference>
<dbReference type="Proteomes" id="UP001177260">
    <property type="component" value="Unassembled WGS sequence"/>
</dbReference>
<gene>
    <name evidence="1" type="ORF">N8T08_007970</name>
</gene>
<name>A0ACC3AX43_9EURO</name>
<sequence length="274" mass="29723">MLISGKVQEIALVWFTAQIIILPTILATKCFWRDSSVALDEMEPCFPSRENSACCSTNKKSDEANDVCLSNGLCLAQVSPYTGLILQNTCTDQTWKSSDCPKICPENMRTTFGIHILPCTNISNKHWCCSPSGSDCCGNAFEMDMGTLMLPSDDAPTTVSGKVMTSTATVFSTVTSKIMPSGMQSEDDDQKATIVGAGVGAGLGACILAMTGALWFQRRMYEKRLRGSKIVQAQTYEHNFAPVRVMPPTELPPNYQQTVFEMPAGSPGGRGLFI</sequence>